<dbReference type="InterPro" id="IPR016160">
    <property type="entry name" value="Ald_DH_CS_CYS"/>
</dbReference>
<evidence type="ECO:0000256" key="2">
    <source>
        <dbReference type="ARBA" id="ARBA00023002"/>
    </source>
</evidence>
<dbReference type="InterPro" id="IPR016161">
    <property type="entry name" value="Ald_DH/histidinol_DH"/>
</dbReference>
<dbReference type="PANTHER" id="PTHR43353">
    <property type="entry name" value="SUCCINATE-SEMIALDEHYDE DEHYDROGENASE, MITOCHONDRIAL"/>
    <property type="match status" value="1"/>
</dbReference>
<evidence type="ECO:0000259" key="3">
    <source>
        <dbReference type="Pfam" id="PF00171"/>
    </source>
</evidence>
<gene>
    <name evidence="4" type="ORF">NA2_01629</name>
</gene>
<evidence type="ECO:0000256" key="1">
    <source>
        <dbReference type="ARBA" id="ARBA00009986"/>
    </source>
</evidence>
<name>K2LRN9_9HYPH</name>
<dbReference type="InterPro" id="IPR050740">
    <property type="entry name" value="Aldehyde_DH_Superfamily"/>
</dbReference>
<dbReference type="GO" id="GO:0016620">
    <property type="term" value="F:oxidoreductase activity, acting on the aldehyde or oxo group of donors, NAD or NADP as acceptor"/>
    <property type="evidence" value="ECO:0007669"/>
    <property type="project" value="InterPro"/>
</dbReference>
<dbReference type="CDD" id="cd07078">
    <property type="entry name" value="ALDH"/>
    <property type="match status" value="1"/>
</dbReference>
<dbReference type="PROSITE" id="PS00070">
    <property type="entry name" value="ALDEHYDE_DEHYDR_CYS"/>
    <property type="match status" value="1"/>
</dbReference>
<dbReference type="eggNOG" id="COG1012">
    <property type="taxonomic scope" value="Bacteria"/>
</dbReference>
<dbReference type="EMBL" id="AMRM01000002">
    <property type="protein sequence ID" value="EKF20444.1"/>
    <property type="molecule type" value="Genomic_DNA"/>
</dbReference>
<accession>K2LRN9</accession>
<proteinExistence type="inferred from homology"/>
<dbReference type="AlphaFoldDB" id="K2LRN9"/>
<comment type="caution">
    <text evidence="4">The sequence shown here is derived from an EMBL/GenBank/DDBJ whole genome shotgun (WGS) entry which is preliminary data.</text>
</comment>
<dbReference type="InterPro" id="IPR016163">
    <property type="entry name" value="Ald_DH_C"/>
</dbReference>
<evidence type="ECO:0000313" key="5">
    <source>
        <dbReference type="Proteomes" id="UP000006786"/>
    </source>
</evidence>
<keyword evidence="5" id="KW-1185">Reference proteome</keyword>
<dbReference type="PANTHER" id="PTHR43353:SF5">
    <property type="entry name" value="SUCCINATE-SEMIALDEHYDE DEHYDROGENASE, MITOCHONDRIAL"/>
    <property type="match status" value="1"/>
</dbReference>
<dbReference type="Gene3D" id="3.40.309.10">
    <property type="entry name" value="Aldehyde Dehydrogenase, Chain A, domain 2"/>
    <property type="match status" value="1"/>
</dbReference>
<dbReference type="Pfam" id="PF00171">
    <property type="entry name" value="Aldedh"/>
    <property type="match status" value="1"/>
</dbReference>
<dbReference type="SUPFAM" id="SSF53720">
    <property type="entry name" value="ALDH-like"/>
    <property type="match status" value="1"/>
</dbReference>
<dbReference type="RefSeq" id="WP_008593460.1">
    <property type="nucleotide sequence ID" value="NZ_AMRM01000002.1"/>
</dbReference>
<protein>
    <submittedName>
        <fullName evidence="4">Aldehyde dehydrogenase</fullName>
    </submittedName>
</protein>
<dbReference type="InterPro" id="IPR015590">
    <property type="entry name" value="Aldehyde_DH_dom"/>
</dbReference>
<dbReference type="InterPro" id="IPR016162">
    <property type="entry name" value="Ald_DH_N"/>
</dbReference>
<reference evidence="4 5" key="1">
    <citation type="journal article" date="2012" name="J. Bacteriol.">
        <title>Genome Sequence of Nitratireductor pacificus Type Strain pht-3B.</title>
        <authorList>
            <person name="Lai Q."/>
            <person name="Li G."/>
            <person name="Shao Z."/>
        </authorList>
    </citation>
    <scope>NUCLEOTIDE SEQUENCE [LARGE SCALE GENOMIC DNA]</scope>
    <source>
        <strain evidence="5">pht-3B</strain>
    </source>
</reference>
<dbReference type="STRING" id="391937.NA2_01629"/>
<dbReference type="Gene3D" id="3.40.605.10">
    <property type="entry name" value="Aldehyde Dehydrogenase, Chain A, domain 1"/>
    <property type="match status" value="1"/>
</dbReference>
<dbReference type="Proteomes" id="UP000006786">
    <property type="component" value="Unassembled WGS sequence"/>
</dbReference>
<dbReference type="PATRIC" id="fig|391937.3.peg.338"/>
<sequence length="487" mass="50757">MTTAFTPPSYRVAGNFIDGAWRACDRAPLKAIAPADGRLLCTVPGSGKAEVSAALDAARAGAARMAKLGVWDRAALCQRIGEAIHNARGRIAEAVSWDQGKPLAEALAETDLAAEGFRHAGELVRWQEGRMPSAATPGKRVTVSAVPKGVVGVITPWNFPVNIPTEYISAALAAGNAVVWVPAPTTALCAAVFMEVLVEADLPRGALNLVIGNGAEAGAALSEDPRIDAICFTGSPETGLKVARAAAGKSQLLELGGNGPVIVLDDADLDSAAAGAALGAYLNAGQICSASERVLVHRSVHDRFVEKVLAATDRVRLGHPLDPATTMGPLNNAAVLEKIEAHMTDARSRGAEILRGGSRDRRNADLHYFEPTVVTGLDTGSLLNREETFGPVIPILSFDDDDAILQAANDSRYGLCAAVYTGSLKRAEYFSSALQTGIVNINDASIFWEPHIPFGGASGKSSGVGRLGGSVTIDALSDLRTVILQSS</sequence>
<evidence type="ECO:0000313" key="4">
    <source>
        <dbReference type="EMBL" id="EKF20444.1"/>
    </source>
</evidence>
<feature type="domain" description="Aldehyde dehydrogenase" evidence="3">
    <location>
        <begin position="23"/>
        <end position="482"/>
    </location>
</feature>
<keyword evidence="2" id="KW-0560">Oxidoreductase</keyword>
<comment type="similarity">
    <text evidence="1">Belongs to the aldehyde dehydrogenase family.</text>
</comment>
<organism evidence="4 5">
    <name type="scientific">Nitratireductor pacificus pht-3B</name>
    <dbReference type="NCBI Taxonomy" id="391937"/>
    <lineage>
        <taxon>Bacteria</taxon>
        <taxon>Pseudomonadati</taxon>
        <taxon>Pseudomonadota</taxon>
        <taxon>Alphaproteobacteria</taxon>
        <taxon>Hyphomicrobiales</taxon>
        <taxon>Phyllobacteriaceae</taxon>
        <taxon>Nitratireductor</taxon>
    </lineage>
</organism>
<dbReference type="OrthoDB" id="6882680at2"/>
<dbReference type="FunFam" id="3.40.309.10:FF:000009">
    <property type="entry name" value="Aldehyde dehydrogenase A"/>
    <property type="match status" value="1"/>
</dbReference>